<comment type="caution">
    <text evidence="2">The sequence shown here is derived from an EMBL/GenBank/DDBJ whole genome shotgun (WGS) entry which is preliminary data.</text>
</comment>
<protein>
    <submittedName>
        <fullName evidence="2">(African queen) hypothetical protein</fullName>
    </submittedName>
</protein>
<sequence>MGRLARKMFERADCSHLKHLANIAPLPHQDTTLLRRRRLKRPARELIPAPSSGAAESPVPTAAEQDQPPPSRRRLEGSHPAGVSRAVISQ</sequence>
<feature type="region of interest" description="Disordered" evidence="1">
    <location>
        <begin position="38"/>
        <end position="90"/>
    </location>
</feature>
<evidence type="ECO:0000313" key="2">
    <source>
        <dbReference type="EMBL" id="CAG9574795.1"/>
    </source>
</evidence>
<keyword evidence="3" id="KW-1185">Reference proteome</keyword>
<evidence type="ECO:0000313" key="3">
    <source>
        <dbReference type="Proteomes" id="UP000789524"/>
    </source>
</evidence>
<organism evidence="2 3">
    <name type="scientific">Danaus chrysippus</name>
    <name type="common">African queen</name>
    <dbReference type="NCBI Taxonomy" id="151541"/>
    <lineage>
        <taxon>Eukaryota</taxon>
        <taxon>Metazoa</taxon>
        <taxon>Ecdysozoa</taxon>
        <taxon>Arthropoda</taxon>
        <taxon>Hexapoda</taxon>
        <taxon>Insecta</taxon>
        <taxon>Pterygota</taxon>
        <taxon>Neoptera</taxon>
        <taxon>Endopterygota</taxon>
        <taxon>Lepidoptera</taxon>
        <taxon>Glossata</taxon>
        <taxon>Ditrysia</taxon>
        <taxon>Papilionoidea</taxon>
        <taxon>Nymphalidae</taxon>
        <taxon>Danainae</taxon>
        <taxon>Danaini</taxon>
        <taxon>Danaina</taxon>
        <taxon>Danaus</taxon>
        <taxon>Anosia</taxon>
    </lineage>
</organism>
<gene>
    <name evidence="2" type="ORF">DCHRY22_LOCUS10997</name>
</gene>
<accession>A0A8J2QWG5</accession>
<dbReference type="Proteomes" id="UP000789524">
    <property type="component" value="Unassembled WGS sequence"/>
</dbReference>
<name>A0A8J2QWG5_9NEOP</name>
<reference evidence="2" key="1">
    <citation type="submission" date="2021-09" db="EMBL/GenBank/DDBJ databases">
        <authorList>
            <person name="Martin H S."/>
        </authorList>
    </citation>
    <scope>NUCLEOTIDE SEQUENCE</scope>
</reference>
<dbReference type="EMBL" id="CAKASE010000073">
    <property type="protein sequence ID" value="CAG9574795.1"/>
    <property type="molecule type" value="Genomic_DNA"/>
</dbReference>
<proteinExistence type="predicted"/>
<evidence type="ECO:0000256" key="1">
    <source>
        <dbReference type="SAM" id="MobiDB-lite"/>
    </source>
</evidence>
<dbReference type="AlphaFoldDB" id="A0A8J2QWG5"/>